<dbReference type="Gene3D" id="3.40.1610.10">
    <property type="entry name" value="CV3147-like domain"/>
    <property type="match status" value="1"/>
</dbReference>
<dbReference type="SUPFAM" id="SSF160991">
    <property type="entry name" value="CV3147-like"/>
    <property type="match status" value="1"/>
</dbReference>
<evidence type="ECO:0000256" key="1">
    <source>
        <dbReference type="SAM" id="MobiDB-lite"/>
    </source>
</evidence>
<dbReference type="InterPro" id="IPR008040">
    <property type="entry name" value="Hydant_A_N"/>
</dbReference>
<comment type="caution">
    <text evidence="6">The sequence shown here is derived from an EMBL/GenBank/DDBJ whole genome shotgun (WGS) entry which is preliminary data.</text>
</comment>
<proteinExistence type="predicted"/>
<evidence type="ECO:0008006" key="8">
    <source>
        <dbReference type="Google" id="ProtNLM"/>
    </source>
</evidence>
<dbReference type="Pfam" id="PF20906">
    <property type="entry name" value="S-Me-THD_C"/>
    <property type="match status" value="1"/>
</dbReference>
<evidence type="ECO:0000259" key="2">
    <source>
        <dbReference type="Pfam" id="PF01968"/>
    </source>
</evidence>
<accession>A0ABP0CHH2</accession>
<feature type="domain" description="S-Me-THD-like C-terminal" evidence="5">
    <location>
        <begin position="774"/>
        <end position="991"/>
    </location>
</feature>
<dbReference type="EMBL" id="CAWUHB010000054">
    <property type="protein sequence ID" value="CAK7230556.1"/>
    <property type="molecule type" value="Genomic_DNA"/>
</dbReference>
<feature type="domain" description="S-Me-THD N-terminal" evidence="4">
    <location>
        <begin position="609"/>
        <end position="769"/>
    </location>
</feature>
<dbReference type="SUPFAM" id="SSF53067">
    <property type="entry name" value="Actin-like ATPase domain"/>
    <property type="match status" value="2"/>
</dbReference>
<name>A0ABP0CHH2_9PEZI</name>
<protein>
    <recommendedName>
        <fullName evidence="8">Hydantoinase/oxoprolinase</fullName>
    </recommendedName>
</protein>
<dbReference type="InterPro" id="IPR048350">
    <property type="entry name" value="S-Me-THD-like_C"/>
</dbReference>
<dbReference type="Pfam" id="PF06032">
    <property type="entry name" value="S-Me-THD_N"/>
    <property type="match status" value="1"/>
</dbReference>
<reference evidence="6 7" key="1">
    <citation type="submission" date="2024-01" db="EMBL/GenBank/DDBJ databases">
        <authorList>
            <person name="Allen C."/>
            <person name="Tagirdzhanova G."/>
        </authorList>
    </citation>
    <scope>NUCLEOTIDE SEQUENCE [LARGE SCALE GENOMIC DNA]</scope>
</reference>
<dbReference type="InterPro" id="IPR045079">
    <property type="entry name" value="Oxoprolinase-like"/>
</dbReference>
<dbReference type="InterPro" id="IPR002821">
    <property type="entry name" value="Hydantoinase_A"/>
</dbReference>
<dbReference type="InterPro" id="IPR010318">
    <property type="entry name" value="S-Me-THD_N"/>
</dbReference>
<evidence type="ECO:0000259" key="4">
    <source>
        <dbReference type="Pfam" id="PF06032"/>
    </source>
</evidence>
<dbReference type="InterPro" id="IPR024071">
    <property type="entry name" value="S-Me-THD_C_sf"/>
</dbReference>
<dbReference type="Pfam" id="PF01968">
    <property type="entry name" value="Hydantoinase_A"/>
    <property type="match status" value="1"/>
</dbReference>
<evidence type="ECO:0000259" key="3">
    <source>
        <dbReference type="Pfam" id="PF05378"/>
    </source>
</evidence>
<feature type="domain" description="Hydantoinase/oxoprolinase N-terminal" evidence="3">
    <location>
        <begin position="10"/>
        <end position="187"/>
    </location>
</feature>
<dbReference type="Gene3D" id="3.30.420.40">
    <property type="match status" value="1"/>
</dbReference>
<dbReference type="InterPro" id="IPR043129">
    <property type="entry name" value="ATPase_NBD"/>
</dbReference>
<evidence type="ECO:0000259" key="5">
    <source>
        <dbReference type="Pfam" id="PF20906"/>
    </source>
</evidence>
<dbReference type="Proteomes" id="UP001642405">
    <property type="component" value="Unassembled WGS sequence"/>
</dbReference>
<keyword evidence="7" id="KW-1185">Reference proteome</keyword>
<feature type="domain" description="Hydantoinase A/oxoprolinase" evidence="2">
    <location>
        <begin position="209"/>
        <end position="390"/>
    </location>
</feature>
<dbReference type="Pfam" id="PF05378">
    <property type="entry name" value="Hydant_A_N"/>
    <property type="match status" value="1"/>
</dbReference>
<organism evidence="6 7">
    <name type="scientific">Sporothrix curviconia</name>
    <dbReference type="NCBI Taxonomy" id="1260050"/>
    <lineage>
        <taxon>Eukaryota</taxon>
        <taxon>Fungi</taxon>
        <taxon>Dikarya</taxon>
        <taxon>Ascomycota</taxon>
        <taxon>Pezizomycotina</taxon>
        <taxon>Sordariomycetes</taxon>
        <taxon>Sordariomycetidae</taxon>
        <taxon>Ophiostomatales</taxon>
        <taxon>Ophiostomataceae</taxon>
        <taxon>Sporothrix</taxon>
    </lineage>
</organism>
<dbReference type="InterPro" id="IPR027479">
    <property type="entry name" value="S-Me-THD_N_sf"/>
</dbReference>
<dbReference type="Gene3D" id="2.40.390.10">
    <property type="entry name" value="CV3147-like"/>
    <property type="match status" value="1"/>
</dbReference>
<dbReference type="PANTHER" id="PTHR11365">
    <property type="entry name" value="5-OXOPROLINASE RELATED"/>
    <property type="match status" value="1"/>
</dbReference>
<evidence type="ECO:0000313" key="6">
    <source>
        <dbReference type="EMBL" id="CAK7230556.1"/>
    </source>
</evidence>
<feature type="region of interest" description="Disordered" evidence="1">
    <location>
        <begin position="880"/>
        <end position="900"/>
    </location>
</feature>
<evidence type="ECO:0000313" key="7">
    <source>
        <dbReference type="Proteomes" id="UP001642405"/>
    </source>
</evidence>
<gene>
    <name evidence="6" type="ORF">SCUCBS95973_007614</name>
</gene>
<dbReference type="PANTHER" id="PTHR11365:SF10">
    <property type="entry name" value="HYDANTOINASE_OXOPROLINASE"/>
    <property type="match status" value="1"/>
</dbReference>
<sequence>MAVDTQKLIIGVDVGGTNTDAVLLNPAKSGSEAVISSYKATTGADVTTGIEEAIRVLLKDANVQPSQVASLMIGTTHLINAVVERDASRLSKVAVLRLTSQGYLKYTPPFIDFPTDLKNIMNGYQGTLSGGVQIDGTLIAPVNEEEVLREAEAIKERGLRSVAVLGVYSPMDKKFAQEEHVRRVLQKALGEEVDIVCSKEIAGVGVLARENATILNASIMRFAKRTIRGFKRAMRGLQLTCPLYLTSSSGQLLSADEAARFPIQIFSSGPTNSIRGAAFLSSKRDSNESRFVVDIGGTTSDVGVLLPNGFPRLAGSVAEIGGVKVNFALPQVESIGLGGGSMIHVSKDNNSNTTKITIGPESVGQALRQKALCFGGDVLTSTDIMVAAGKAEMSGTDVKVPTVDEATIAAARLKMKRMLEDHIDRMKTSPEPCQILLVGGGAFLCPSELEGVASIEVPAFANVANAVGAAVAEIGAASEAVVDMVDREKALEDVKANVIDQAVARGAREGYVRIIEEEVAGLPYMEGKFKVAVKVAGPVDYERFLDGTPSGSEAIDAALGKDEDDEVYIEKKQWEVTDAVDSKPVIDVDHVNYRPDIDSERIWNVSETDAYYLSIGCYILGCAGGGTPYGPYLQARQMLREGGKIRIVDVDDLPDDMLAVPVAAMGSPVLAIERLGGSMILDAVKDLQEHMKTSFAAVLTAEIGGANGLSPMMLSSSRALNNFTLDADLMGRAFPAFQMSSLYIGANGDINHLLPAVISSGEGTTMTISKAKDSNAVDQLLRSAVMTMGFGAGIAARPAGKKELKEYGCLRSVSLAWRLGRAVCQARARGAITTVHDDLIREFGGPQAARKVFEGKITGIEQRLYGGRSQGTLVIEKLKDHEKENEEVGSGSSGALSDEEGPEKLWIPFVNENLVVEATYPSGEKRTLATVPDLIMVLDLLTGEAVGVPEYRYGLKVFVMVAAAHPLWTSTEHALAIAGPRAFGYDIDFKPCGTYTGVKSVIDEFGPARKE</sequence>